<organism evidence="1 2">
    <name type="scientific">Cohnella phaseoli</name>
    <dbReference type="NCBI Taxonomy" id="456490"/>
    <lineage>
        <taxon>Bacteria</taxon>
        <taxon>Bacillati</taxon>
        <taxon>Bacillota</taxon>
        <taxon>Bacilli</taxon>
        <taxon>Bacillales</taxon>
        <taxon>Paenibacillaceae</taxon>
        <taxon>Cohnella</taxon>
    </lineage>
</organism>
<dbReference type="EMBL" id="QRDZ01000013">
    <property type="protein sequence ID" value="RED76107.1"/>
    <property type="molecule type" value="Genomic_DNA"/>
</dbReference>
<evidence type="ECO:0000313" key="2">
    <source>
        <dbReference type="Proteomes" id="UP000256977"/>
    </source>
</evidence>
<accession>A0A3D9JRD6</accession>
<comment type="caution">
    <text evidence="1">The sequence shown here is derived from an EMBL/GenBank/DDBJ whole genome shotgun (WGS) entry which is preliminary data.</text>
</comment>
<gene>
    <name evidence="1" type="ORF">DFP98_113168</name>
</gene>
<evidence type="ECO:0000313" key="1">
    <source>
        <dbReference type="EMBL" id="RED76107.1"/>
    </source>
</evidence>
<dbReference type="RefSeq" id="WP_116061907.1">
    <property type="nucleotide sequence ID" value="NZ_QRDZ01000013.1"/>
</dbReference>
<dbReference type="Proteomes" id="UP000256977">
    <property type="component" value="Unassembled WGS sequence"/>
</dbReference>
<keyword evidence="2" id="KW-1185">Reference proteome</keyword>
<reference evidence="1 2" key="1">
    <citation type="submission" date="2018-07" db="EMBL/GenBank/DDBJ databases">
        <title>Genomic Encyclopedia of Type Strains, Phase III (KMG-III): the genomes of soil and plant-associated and newly described type strains.</title>
        <authorList>
            <person name="Whitman W."/>
        </authorList>
    </citation>
    <scope>NUCLEOTIDE SEQUENCE [LARGE SCALE GENOMIC DNA]</scope>
    <source>
        <strain evidence="1 2">CECT 7287</strain>
    </source>
</reference>
<proteinExistence type="predicted"/>
<dbReference type="OrthoDB" id="9969297at2"/>
<dbReference type="AlphaFoldDB" id="A0A3D9JRD6"/>
<sequence length="150" mass="17195">MGTTWTMFKSYEIGRDIEWPGGDIIRYLEREDLYMGSGTAFHLAMIFEHFGVLLPVYDWTEPPKGKALDLIHPSYVLTAAESGLILLRTDKNPQVKAGYSAVDDEPLEPLFNDEHLQRHSVEQLNHELQSYLEKILLLSGNGHYLVRSFE</sequence>
<protein>
    <submittedName>
        <fullName evidence="1">Uncharacterized protein</fullName>
    </submittedName>
</protein>
<name>A0A3D9JRD6_9BACL</name>